<protein>
    <recommendedName>
        <fullName evidence="3">Transposase (putative) YhgA-like domain-containing protein</fullName>
    </recommendedName>
</protein>
<reference evidence="1 2" key="1">
    <citation type="submission" date="2019-12" db="EMBL/GenBank/DDBJ databases">
        <title>Sporaefaciens musculi gen. nov., sp. nov., a novel bacterium isolated from the caecum of an obese mouse.</title>
        <authorList>
            <person name="Rasmussen T.S."/>
            <person name="Streidl T."/>
            <person name="Hitch T.C.A."/>
            <person name="Wortmann E."/>
            <person name="Deptula P."/>
            <person name="Hansen M."/>
            <person name="Nielsen D.S."/>
            <person name="Clavel T."/>
            <person name="Vogensen F.K."/>
        </authorList>
    </citation>
    <scope>NUCLEOTIDE SEQUENCE [LARGE SCALE GENOMIC DNA]</scope>
    <source>
        <strain evidence="1 2">WCA-9-b2</strain>
        <plasmid evidence="1">unnamed</plasmid>
    </source>
</reference>
<evidence type="ECO:0000313" key="2">
    <source>
        <dbReference type="Proteomes" id="UP000460412"/>
    </source>
</evidence>
<evidence type="ECO:0008006" key="3">
    <source>
        <dbReference type="Google" id="ProtNLM"/>
    </source>
</evidence>
<keyword evidence="1" id="KW-0614">Plasmid</keyword>
<organism evidence="1 2">
    <name type="scientific">Sporofaciens musculi</name>
    <dbReference type="NCBI Taxonomy" id="2681861"/>
    <lineage>
        <taxon>Bacteria</taxon>
        <taxon>Bacillati</taxon>
        <taxon>Bacillota</taxon>
        <taxon>Clostridia</taxon>
        <taxon>Lachnospirales</taxon>
        <taxon>Lachnospiraceae</taxon>
        <taxon>Sporofaciens</taxon>
    </lineage>
</organism>
<gene>
    <name evidence="1" type="ORF">GN277_28185</name>
</gene>
<name>A0A7X3SLU6_9FIRM</name>
<dbReference type="Proteomes" id="UP000460412">
    <property type="component" value="Unassembled WGS sequence"/>
</dbReference>
<proteinExistence type="predicted"/>
<dbReference type="RefSeq" id="WP_159757580.1">
    <property type="nucleotide sequence ID" value="NZ_WUQX01000003.1"/>
</dbReference>
<evidence type="ECO:0000313" key="1">
    <source>
        <dbReference type="EMBL" id="MXP79044.1"/>
    </source>
</evidence>
<keyword evidence="2" id="KW-1185">Reference proteome</keyword>
<accession>A0A7X3SLU6</accession>
<comment type="caution">
    <text evidence="1">The sequence shown here is derived from an EMBL/GenBank/DDBJ whole genome shotgun (WGS) entry which is preliminary data.</text>
</comment>
<sequence length="286" mass="33634">MQDETKQVQEIMAKRTAKNSVFLNLFQDKSYLLKLYKTLHPEDTAATEDSLTDVTIENVLTDNLYNDLGFIVGNKLMILVEAQSTWTMNILVRVLLYLAQSYHEYFQRTSQNYYKSKKVKMPKPELYVIFTGNKCRKPDRISLSKEFFEGADIDIEVKAKVIYESNEDDIINQYIIFCKVFNEQTKMHGMTRKAVTETIRICKDRNVLRDYLLKKEKEVVTIMMSLFDEEQIMRSFIKSEKYDLAKEKAILMLRDGKITIDEVSLYFPELLESDIKELEEEIVQLV</sequence>
<dbReference type="EMBL" id="WUQX01000003">
    <property type="protein sequence ID" value="MXP79044.1"/>
    <property type="molecule type" value="Genomic_DNA"/>
</dbReference>
<geneLocation type="plasmid" evidence="1">
    <name>unnamed</name>
</geneLocation>
<dbReference type="AlphaFoldDB" id="A0A7X3SLU6"/>